<dbReference type="EMBL" id="AFRT01000194">
    <property type="protein sequence ID" value="ELU45084.1"/>
    <property type="molecule type" value="Genomic_DNA"/>
</dbReference>
<organism evidence="2 3">
    <name type="scientific">Thanatephorus cucumeris (strain AG1-IA)</name>
    <name type="common">Rice sheath blight fungus</name>
    <name type="synonym">Rhizoctonia solani</name>
    <dbReference type="NCBI Taxonomy" id="983506"/>
    <lineage>
        <taxon>Eukaryota</taxon>
        <taxon>Fungi</taxon>
        <taxon>Dikarya</taxon>
        <taxon>Basidiomycota</taxon>
        <taxon>Agaricomycotina</taxon>
        <taxon>Agaricomycetes</taxon>
        <taxon>Cantharellales</taxon>
        <taxon>Ceratobasidiaceae</taxon>
        <taxon>Rhizoctonia</taxon>
        <taxon>Rhizoctonia solani AG-1</taxon>
    </lineage>
</organism>
<sequence>MISRSQAPASATCRTVFSRAYTQKPICTFSKSWKTGAALSFAFFSTRLWFPKFIIAAGYASAATLVSLEARQIQWPTLPNNLTEDVLQIASAISPPCAGINTNCQCPDACVCVELNKIPDVGAEIITQSMYASAFPPVRDWLIIFLSTVQCVWPILPTTKPHRHRLRRPQLAIMSYINSTDTMSPTSPVSPTASAADGSSNESKVLVGPIVGGGE</sequence>
<dbReference type="Proteomes" id="UP000011668">
    <property type="component" value="Unassembled WGS sequence"/>
</dbReference>
<evidence type="ECO:0000313" key="2">
    <source>
        <dbReference type="EMBL" id="ELU45084.1"/>
    </source>
</evidence>
<feature type="region of interest" description="Disordered" evidence="1">
    <location>
        <begin position="181"/>
        <end position="215"/>
    </location>
</feature>
<dbReference type="OrthoDB" id="3251621at2759"/>
<dbReference type="STRING" id="983506.L8X8V6"/>
<reference evidence="2 3" key="1">
    <citation type="journal article" date="2013" name="Nat. Commun.">
        <title>The evolution and pathogenic mechanisms of the rice sheath blight pathogen.</title>
        <authorList>
            <person name="Zheng A."/>
            <person name="Lin R."/>
            <person name="Xu L."/>
            <person name="Qin P."/>
            <person name="Tang C."/>
            <person name="Ai P."/>
            <person name="Zhang D."/>
            <person name="Liu Y."/>
            <person name="Sun Z."/>
            <person name="Feng H."/>
            <person name="Wang Y."/>
            <person name="Chen Y."/>
            <person name="Liang X."/>
            <person name="Fu R."/>
            <person name="Li Q."/>
            <person name="Zhang J."/>
            <person name="Yu X."/>
            <person name="Xie Z."/>
            <person name="Ding L."/>
            <person name="Guan P."/>
            <person name="Tang J."/>
            <person name="Liang Y."/>
            <person name="Wang S."/>
            <person name="Deng Q."/>
            <person name="Li S."/>
            <person name="Zhu J."/>
            <person name="Wang L."/>
            <person name="Liu H."/>
            <person name="Li P."/>
        </authorList>
    </citation>
    <scope>NUCLEOTIDE SEQUENCE [LARGE SCALE GENOMIC DNA]</scope>
    <source>
        <strain evidence="3">AG-1 IA</strain>
    </source>
</reference>
<evidence type="ECO:0000313" key="3">
    <source>
        <dbReference type="Proteomes" id="UP000011668"/>
    </source>
</evidence>
<dbReference type="AlphaFoldDB" id="L8X8V6"/>
<feature type="compositionally biased region" description="Low complexity" evidence="1">
    <location>
        <begin position="181"/>
        <end position="196"/>
    </location>
</feature>
<comment type="caution">
    <text evidence="2">The sequence shown here is derived from an EMBL/GenBank/DDBJ whole genome shotgun (WGS) entry which is preliminary data.</text>
</comment>
<evidence type="ECO:0000256" key="1">
    <source>
        <dbReference type="SAM" id="MobiDB-lite"/>
    </source>
</evidence>
<keyword evidence="3" id="KW-1185">Reference proteome</keyword>
<gene>
    <name evidence="2" type="ORF">AG1IA_00885</name>
</gene>
<protein>
    <submittedName>
        <fullName evidence="2">Uncharacterized protein</fullName>
    </submittedName>
</protein>
<name>L8X8V6_THACA</name>
<dbReference type="HOGENOM" id="CLU_1284045_0_0_1"/>
<proteinExistence type="predicted"/>
<accession>L8X8V6</accession>